<keyword evidence="11" id="KW-1185">Reference proteome</keyword>
<dbReference type="InterPro" id="IPR043138">
    <property type="entry name" value="GGT_lsub"/>
</dbReference>
<evidence type="ECO:0000256" key="3">
    <source>
        <dbReference type="ARBA" id="ARBA00022801"/>
    </source>
</evidence>
<dbReference type="Pfam" id="PF01019">
    <property type="entry name" value="G_glu_transpept"/>
    <property type="match status" value="1"/>
</dbReference>
<accession>A0AA36FPC8</accession>
<dbReference type="FunFam" id="3.60.20.40:FF:000006">
    <property type="entry name" value="Protein CBG05566"/>
    <property type="match status" value="1"/>
</dbReference>
<dbReference type="SUPFAM" id="SSF56235">
    <property type="entry name" value="N-terminal nucleophile aminohydrolases (Ntn hydrolases)"/>
    <property type="match status" value="1"/>
</dbReference>
<feature type="compositionally biased region" description="Basic and acidic residues" evidence="8">
    <location>
        <begin position="1"/>
        <end position="13"/>
    </location>
</feature>
<dbReference type="EMBL" id="CATQJA010000377">
    <property type="protein sequence ID" value="CAJ0559733.1"/>
    <property type="molecule type" value="Genomic_DNA"/>
</dbReference>
<comment type="caution">
    <text evidence="10">The sequence shown here is derived from an EMBL/GenBank/DDBJ whole genome shotgun (WGS) entry which is preliminary data.</text>
</comment>
<evidence type="ECO:0000313" key="11">
    <source>
        <dbReference type="Proteomes" id="UP001177023"/>
    </source>
</evidence>
<dbReference type="Gene3D" id="3.60.20.40">
    <property type="match status" value="1"/>
</dbReference>
<evidence type="ECO:0000256" key="5">
    <source>
        <dbReference type="ARBA" id="ARBA00023315"/>
    </source>
</evidence>
<feature type="region of interest" description="Disordered" evidence="8">
    <location>
        <begin position="1"/>
        <end position="24"/>
    </location>
</feature>
<proteinExistence type="predicted"/>
<dbReference type="InterPro" id="IPR043137">
    <property type="entry name" value="GGT_ssub_C"/>
</dbReference>
<sequence>MDVERNSEYHLPPDEGPFDEDEPLLDGEEEQKTARKYFVMGTALIVTIILLFISTVAFAALYFNLVRLDHGRLPRWPRPSMSALGKYSSAAVAADNEYCSEIGRNAMLAGGNAVDAAVAALFCVGIMDSHSSGLGGGHFMTIYNAAEGKCHAIDAREVAPKAAEEKMYVDKWIESRYGWRAVAVPGELHGMWTAFKQYGSGNVTWKSLVEPTINLLNEGYPTSSALAGALWGMANLIDREPTMRPFINPATGNVYRKGEQIKTRTALLETMRTLANAADPVKAFYDSEMTQKMVNEFQRNGGLLTREDFREYKSIIRKDGEVISMRLSNGRSVCGPPPPSSSAVAMGILNVMDGYENRMHSFADISLLYHRFIEASKFAYAERSYLGDMDFNGDAMQAARKLTQNEWGNWARERIGDRTHPDAYYGGNFTAPPQDHGTTHISVMDRQGNVVSVTSTINLFMGAVVASESSGILWNDEMDDFSTPGHPNAFGFPPSPANYIRPGKRPMSSQAPIVIYDNNQLHRVMGVGAAGGSTIITGVAGVALHALWLDANVKEAVDAPRLHNQLYPNTTQYEANFPKAYVKALEARGHKMVKVANLTVVTAVEKGPDGQIYANSDFRKGEESQPAGF</sequence>
<keyword evidence="5" id="KW-0012">Acyltransferase</keyword>
<feature type="non-terminal residue" evidence="10">
    <location>
        <position position="1"/>
    </location>
</feature>
<keyword evidence="9" id="KW-1133">Transmembrane helix</keyword>
<name>A0AA36FPC8_9BILA</name>
<feature type="binding site" evidence="7">
    <location>
        <begin position="456"/>
        <end position="458"/>
    </location>
    <ligand>
        <name>L-glutamate</name>
        <dbReference type="ChEBI" id="CHEBI:29985"/>
    </ligand>
</feature>
<evidence type="ECO:0008006" key="12">
    <source>
        <dbReference type="Google" id="ProtNLM"/>
    </source>
</evidence>
<gene>
    <name evidence="10" type="ORF">MSPICULIGERA_LOCUS1359</name>
</gene>
<feature type="transmembrane region" description="Helical" evidence="9">
    <location>
        <begin position="37"/>
        <end position="63"/>
    </location>
</feature>
<keyword evidence="4" id="KW-0325">Glycoprotein</keyword>
<dbReference type="InterPro" id="IPR000101">
    <property type="entry name" value="GGT_peptidase"/>
</dbReference>
<keyword evidence="9" id="KW-0812">Transmembrane</keyword>
<evidence type="ECO:0000256" key="9">
    <source>
        <dbReference type="SAM" id="Phobius"/>
    </source>
</evidence>
<feature type="binding site" evidence="7">
    <location>
        <position position="156"/>
    </location>
    <ligand>
        <name>L-glutamate</name>
        <dbReference type="ChEBI" id="CHEBI:29985"/>
    </ligand>
</feature>
<evidence type="ECO:0000256" key="1">
    <source>
        <dbReference type="ARBA" id="ARBA00022670"/>
    </source>
</evidence>
<dbReference type="GO" id="GO:0016746">
    <property type="term" value="F:acyltransferase activity"/>
    <property type="evidence" value="ECO:0007669"/>
    <property type="project" value="UniProtKB-KW"/>
</dbReference>
<evidence type="ECO:0000256" key="8">
    <source>
        <dbReference type="SAM" id="MobiDB-lite"/>
    </source>
</evidence>
<evidence type="ECO:0000256" key="4">
    <source>
        <dbReference type="ARBA" id="ARBA00023180"/>
    </source>
</evidence>
<feature type="binding site" evidence="7">
    <location>
        <begin position="508"/>
        <end position="509"/>
    </location>
    <ligand>
        <name>L-glutamate</name>
        <dbReference type="ChEBI" id="CHEBI:29985"/>
    </ligand>
</feature>
<organism evidence="10 11">
    <name type="scientific">Mesorhabditis spiculigera</name>
    <dbReference type="NCBI Taxonomy" id="96644"/>
    <lineage>
        <taxon>Eukaryota</taxon>
        <taxon>Metazoa</taxon>
        <taxon>Ecdysozoa</taxon>
        <taxon>Nematoda</taxon>
        <taxon>Chromadorea</taxon>
        <taxon>Rhabditida</taxon>
        <taxon>Rhabditina</taxon>
        <taxon>Rhabditomorpha</taxon>
        <taxon>Rhabditoidea</taxon>
        <taxon>Rhabditidae</taxon>
        <taxon>Mesorhabditinae</taxon>
        <taxon>Mesorhabditis</taxon>
    </lineage>
</organism>
<dbReference type="AlphaFoldDB" id="A0AA36FPC8"/>
<dbReference type="PANTHER" id="PTHR11686:SF69">
    <property type="entry name" value="GAMMA-GLUTAMYLTRANSPEPTIDASE 1"/>
    <property type="match status" value="1"/>
</dbReference>
<keyword evidence="1" id="KW-0645">Protease</keyword>
<dbReference type="PRINTS" id="PR01210">
    <property type="entry name" value="GGTRANSPTASE"/>
</dbReference>
<evidence type="ECO:0000256" key="7">
    <source>
        <dbReference type="PIRSR" id="PIRSR600101-2"/>
    </source>
</evidence>
<dbReference type="GO" id="GO:0005886">
    <property type="term" value="C:plasma membrane"/>
    <property type="evidence" value="ECO:0007669"/>
    <property type="project" value="TreeGrafter"/>
</dbReference>
<dbReference type="Proteomes" id="UP001177023">
    <property type="component" value="Unassembled WGS sequence"/>
</dbReference>
<feature type="active site" description="Nucleophile" evidence="6">
    <location>
        <position position="438"/>
    </location>
</feature>
<feature type="binding site" evidence="7">
    <location>
        <position position="480"/>
    </location>
    <ligand>
        <name>L-glutamate</name>
        <dbReference type="ChEBI" id="CHEBI:29985"/>
    </ligand>
</feature>
<protein>
    <recommendedName>
        <fullName evidence="12">Gamma-glutamyltranspeptidase 1</fullName>
    </recommendedName>
</protein>
<keyword evidence="2" id="KW-0808">Transferase</keyword>
<evidence type="ECO:0000256" key="6">
    <source>
        <dbReference type="PIRSR" id="PIRSR600101-1"/>
    </source>
</evidence>
<dbReference type="GO" id="GO:0036374">
    <property type="term" value="F:glutathione hydrolase activity"/>
    <property type="evidence" value="ECO:0007669"/>
    <property type="project" value="InterPro"/>
</dbReference>
<dbReference type="GO" id="GO:0006508">
    <property type="term" value="P:proteolysis"/>
    <property type="evidence" value="ECO:0007669"/>
    <property type="project" value="UniProtKB-KW"/>
</dbReference>
<feature type="binding site" evidence="7">
    <location>
        <position position="532"/>
    </location>
    <ligand>
        <name>L-glutamate</name>
        <dbReference type="ChEBI" id="CHEBI:29985"/>
    </ligand>
</feature>
<dbReference type="FunFam" id="1.10.246.130:FF:000005">
    <property type="entry name" value="Gamma-glutamyltranspeptidase 1, putative"/>
    <property type="match status" value="1"/>
</dbReference>
<keyword evidence="9" id="KW-0472">Membrane</keyword>
<dbReference type="PANTHER" id="PTHR11686">
    <property type="entry name" value="GAMMA GLUTAMYL TRANSPEPTIDASE"/>
    <property type="match status" value="1"/>
</dbReference>
<evidence type="ECO:0000313" key="10">
    <source>
        <dbReference type="EMBL" id="CAJ0559733.1"/>
    </source>
</evidence>
<keyword evidence="3" id="KW-0378">Hydrolase</keyword>
<reference evidence="10" key="1">
    <citation type="submission" date="2023-06" db="EMBL/GenBank/DDBJ databases">
        <authorList>
            <person name="Delattre M."/>
        </authorList>
    </citation>
    <scope>NUCLEOTIDE SEQUENCE</scope>
    <source>
        <strain evidence="10">AF72</strain>
    </source>
</reference>
<evidence type="ECO:0000256" key="2">
    <source>
        <dbReference type="ARBA" id="ARBA00022679"/>
    </source>
</evidence>
<dbReference type="Gene3D" id="1.10.246.130">
    <property type="match status" value="1"/>
</dbReference>
<dbReference type="GO" id="GO:0006751">
    <property type="term" value="P:glutathione catabolic process"/>
    <property type="evidence" value="ECO:0007669"/>
    <property type="project" value="InterPro"/>
</dbReference>
<dbReference type="InterPro" id="IPR029055">
    <property type="entry name" value="Ntn_hydrolases_N"/>
</dbReference>